<feature type="compositionally biased region" description="Basic and acidic residues" evidence="1">
    <location>
        <begin position="80"/>
        <end position="90"/>
    </location>
</feature>
<evidence type="ECO:0000313" key="3">
    <source>
        <dbReference type="EMBL" id="KAJ7302455.1"/>
    </source>
</evidence>
<accession>A0AAD6YZT8</accession>
<gene>
    <name evidence="3" type="ORF">DFH08DRAFT_73612</name>
</gene>
<keyword evidence="4" id="KW-1185">Reference proteome</keyword>
<protein>
    <submittedName>
        <fullName evidence="3">Uncharacterized protein</fullName>
    </submittedName>
</protein>
<proteinExistence type="predicted"/>
<dbReference type="AlphaFoldDB" id="A0AAD6YZT8"/>
<feature type="region of interest" description="Disordered" evidence="1">
    <location>
        <begin position="73"/>
        <end position="109"/>
    </location>
</feature>
<evidence type="ECO:0000256" key="2">
    <source>
        <dbReference type="SAM" id="SignalP"/>
    </source>
</evidence>
<feature type="chain" id="PRO_5042257531" evidence="2">
    <location>
        <begin position="20"/>
        <end position="109"/>
    </location>
</feature>
<sequence length="109" mass="11847">MVQLTSLLIAVSVLASASAIPITEQYASRRLGQLSARSVETEPDVVKWHPGFAMSEDEPTKAELEGRAVKHPAFAMSEEEPTKAELEGRAVKHPGFAMSEDEPTKAELE</sequence>
<dbReference type="EMBL" id="JARIHO010000116">
    <property type="protein sequence ID" value="KAJ7302455.1"/>
    <property type="molecule type" value="Genomic_DNA"/>
</dbReference>
<keyword evidence="2" id="KW-0732">Signal</keyword>
<evidence type="ECO:0000256" key="1">
    <source>
        <dbReference type="SAM" id="MobiDB-lite"/>
    </source>
</evidence>
<evidence type="ECO:0000313" key="4">
    <source>
        <dbReference type="Proteomes" id="UP001218218"/>
    </source>
</evidence>
<organism evidence="3 4">
    <name type="scientific">Mycena albidolilacea</name>
    <dbReference type="NCBI Taxonomy" id="1033008"/>
    <lineage>
        <taxon>Eukaryota</taxon>
        <taxon>Fungi</taxon>
        <taxon>Dikarya</taxon>
        <taxon>Basidiomycota</taxon>
        <taxon>Agaricomycotina</taxon>
        <taxon>Agaricomycetes</taxon>
        <taxon>Agaricomycetidae</taxon>
        <taxon>Agaricales</taxon>
        <taxon>Marasmiineae</taxon>
        <taxon>Mycenaceae</taxon>
        <taxon>Mycena</taxon>
    </lineage>
</organism>
<name>A0AAD6YZT8_9AGAR</name>
<reference evidence="3" key="1">
    <citation type="submission" date="2023-03" db="EMBL/GenBank/DDBJ databases">
        <title>Massive genome expansion in bonnet fungi (Mycena s.s.) driven by repeated elements and novel gene families across ecological guilds.</title>
        <authorList>
            <consortium name="Lawrence Berkeley National Laboratory"/>
            <person name="Harder C.B."/>
            <person name="Miyauchi S."/>
            <person name="Viragh M."/>
            <person name="Kuo A."/>
            <person name="Thoen E."/>
            <person name="Andreopoulos B."/>
            <person name="Lu D."/>
            <person name="Skrede I."/>
            <person name="Drula E."/>
            <person name="Henrissat B."/>
            <person name="Morin E."/>
            <person name="Kohler A."/>
            <person name="Barry K."/>
            <person name="LaButti K."/>
            <person name="Morin E."/>
            <person name="Salamov A."/>
            <person name="Lipzen A."/>
            <person name="Mereny Z."/>
            <person name="Hegedus B."/>
            <person name="Baldrian P."/>
            <person name="Stursova M."/>
            <person name="Weitz H."/>
            <person name="Taylor A."/>
            <person name="Grigoriev I.V."/>
            <person name="Nagy L.G."/>
            <person name="Martin F."/>
            <person name="Kauserud H."/>
        </authorList>
    </citation>
    <scope>NUCLEOTIDE SEQUENCE</scope>
    <source>
        <strain evidence="3">CBHHK002</strain>
    </source>
</reference>
<comment type="caution">
    <text evidence="3">The sequence shown here is derived from an EMBL/GenBank/DDBJ whole genome shotgun (WGS) entry which is preliminary data.</text>
</comment>
<feature type="signal peptide" evidence="2">
    <location>
        <begin position="1"/>
        <end position="19"/>
    </location>
</feature>
<dbReference type="Proteomes" id="UP001218218">
    <property type="component" value="Unassembled WGS sequence"/>
</dbReference>